<gene>
    <name evidence="1" type="ORF">LCGC14_2593300</name>
</gene>
<protein>
    <submittedName>
        <fullName evidence="1">Uncharacterized protein</fullName>
    </submittedName>
</protein>
<reference evidence="1" key="1">
    <citation type="journal article" date="2015" name="Nature">
        <title>Complex archaea that bridge the gap between prokaryotes and eukaryotes.</title>
        <authorList>
            <person name="Spang A."/>
            <person name="Saw J.H."/>
            <person name="Jorgensen S.L."/>
            <person name="Zaremba-Niedzwiedzka K."/>
            <person name="Martijn J."/>
            <person name="Lind A.E."/>
            <person name="van Eijk R."/>
            <person name="Schleper C."/>
            <person name="Guy L."/>
            <person name="Ettema T.J."/>
        </authorList>
    </citation>
    <scope>NUCLEOTIDE SEQUENCE</scope>
</reference>
<sequence length="199" mass="22916">MNTSTRHGLGLNVIFKLVTTKYTAIIEPDCVVLNYGWDNIPDGYQMNACKKGTGIGGENYYYPCFMIFYTEYLNYNGRMSFLSNNRPEGVGKGIPIVKNEMGKFKRYSDVGWQVYTKIPNDKVNILKFARWNNKASKRFYKKFSHKTNVFIDQNNDIVAAHFWRGSEISRRKDYRGLSVAGQKGMWFSVVKKCLADGYG</sequence>
<evidence type="ECO:0000313" key="1">
    <source>
        <dbReference type="EMBL" id="KKL06710.1"/>
    </source>
</evidence>
<accession>A0A0F9ABB0</accession>
<dbReference type="AlphaFoldDB" id="A0A0F9ABB0"/>
<name>A0A0F9ABB0_9ZZZZ</name>
<proteinExistence type="predicted"/>
<comment type="caution">
    <text evidence="1">The sequence shown here is derived from an EMBL/GenBank/DDBJ whole genome shotgun (WGS) entry which is preliminary data.</text>
</comment>
<dbReference type="EMBL" id="LAZR01043594">
    <property type="protein sequence ID" value="KKL06710.1"/>
    <property type="molecule type" value="Genomic_DNA"/>
</dbReference>
<organism evidence="1">
    <name type="scientific">marine sediment metagenome</name>
    <dbReference type="NCBI Taxonomy" id="412755"/>
    <lineage>
        <taxon>unclassified sequences</taxon>
        <taxon>metagenomes</taxon>
        <taxon>ecological metagenomes</taxon>
    </lineage>
</organism>